<dbReference type="Proteomes" id="UP000265120">
    <property type="component" value="Chromosome 5"/>
</dbReference>
<dbReference type="GeneID" id="103378618"/>
<keyword evidence="9" id="KW-0968">Cytoplasmic vesicle</keyword>
<dbReference type="GO" id="GO:0031410">
    <property type="term" value="C:cytoplasmic vesicle"/>
    <property type="evidence" value="ECO:0007669"/>
    <property type="project" value="UniProtKB-KW"/>
</dbReference>
<sequence>MIGKIFSHLLWGTDELIEAAGVTMEELKGFEEEGWIIVNLPENQLMSSYELDPLEDPLTEHPSGSVYQMRSRMTMKEKKEDDQCADEQEEETFRPVSVTQHISWRMAAGGIPLFHIQPLTAHRAERKKLSRTALYRQNLAKLRFLPSEKRYGFFKQPCRHIYNY</sequence>
<dbReference type="STRING" id="244447.ENSCSEP00000000453"/>
<dbReference type="Ensembl" id="ENSCSET00000000478.1">
    <property type="protein sequence ID" value="ENSCSEP00000000453.1"/>
    <property type="gene ID" value="ENSCSEG00000000324.1"/>
</dbReference>
<keyword evidence="4" id="KW-0072">Autophagy</keyword>
<evidence type="ECO:0000256" key="1">
    <source>
        <dbReference type="ARBA" id="ARBA00004419"/>
    </source>
</evidence>
<dbReference type="GO" id="GO:0045893">
    <property type="term" value="P:positive regulation of DNA-templated transcription"/>
    <property type="evidence" value="ECO:0007669"/>
    <property type="project" value="TreeGrafter"/>
</dbReference>
<dbReference type="RefSeq" id="XP_008308113.1">
    <property type="nucleotide sequence ID" value="XM_008309891.3"/>
</dbReference>
<dbReference type="FunCoup" id="A0A3P8UB21">
    <property type="interactions" value="1"/>
</dbReference>
<dbReference type="InParanoid" id="A0A3P8UB21"/>
<organism evidence="11 12">
    <name type="scientific">Cynoglossus semilaevis</name>
    <name type="common">Tongue sole</name>
    <dbReference type="NCBI Taxonomy" id="244447"/>
    <lineage>
        <taxon>Eukaryota</taxon>
        <taxon>Metazoa</taxon>
        <taxon>Chordata</taxon>
        <taxon>Craniata</taxon>
        <taxon>Vertebrata</taxon>
        <taxon>Euteleostomi</taxon>
        <taxon>Actinopterygii</taxon>
        <taxon>Neopterygii</taxon>
        <taxon>Teleostei</taxon>
        <taxon>Neoteleostei</taxon>
        <taxon>Acanthomorphata</taxon>
        <taxon>Carangaria</taxon>
        <taxon>Pleuronectiformes</taxon>
        <taxon>Pleuronectoidei</taxon>
        <taxon>Cynoglossidae</taxon>
        <taxon>Cynoglossinae</taxon>
        <taxon>Cynoglossus</taxon>
    </lineage>
</organism>
<evidence type="ECO:0000256" key="10">
    <source>
        <dbReference type="ARBA" id="ARBA00034306"/>
    </source>
</evidence>
<evidence type="ECO:0000256" key="8">
    <source>
        <dbReference type="ARBA" id="ARBA00023242"/>
    </source>
</evidence>
<dbReference type="GO" id="GO:0016604">
    <property type="term" value="C:nuclear body"/>
    <property type="evidence" value="ECO:0007669"/>
    <property type="project" value="UniProtKB-SubCell"/>
</dbReference>
<dbReference type="OMA" id="GGWVIVN"/>
<keyword evidence="6" id="KW-0010">Activator</keyword>
<keyword evidence="8" id="KW-0539">Nucleus</keyword>
<evidence type="ECO:0000256" key="7">
    <source>
        <dbReference type="ARBA" id="ARBA00023163"/>
    </source>
</evidence>
<protein>
    <submittedName>
        <fullName evidence="11">Tumor protein p53-inducible nuclear protein 2-like</fullName>
    </submittedName>
</protein>
<evidence type="ECO:0000256" key="6">
    <source>
        <dbReference type="ARBA" id="ARBA00023159"/>
    </source>
</evidence>
<evidence type="ECO:0000256" key="4">
    <source>
        <dbReference type="ARBA" id="ARBA00023006"/>
    </source>
</evidence>
<evidence type="ECO:0000313" key="12">
    <source>
        <dbReference type="Proteomes" id="UP000265120"/>
    </source>
</evidence>
<evidence type="ECO:0000256" key="2">
    <source>
        <dbReference type="ARBA" id="ARBA00004514"/>
    </source>
</evidence>
<evidence type="ECO:0000256" key="9">
    <source>
        <dbReference type="ARBA" id="ARBA00023329"/>
    </source>
</evidence>
<evidence type="ECO:0000313" key="11">
    <source>
        <dbReference type="Ensembl" id="ENSCSEP00000000453.1"/>
    </source>
</evidence>
<proteinExistence type="predicted"/>
<evidence type="ECO:0000256" key="5">
    <source>
        <dbReference type="ARBA" id="ARBA00023015"/>
    </source>
</evidence>
<keyword evidence="3" id="KW-0963">Cytoplasm</keyword>
<keyword evidence="5" id="KW-0805">Transcription regulation</keyword>
<keyword evidence="7" id="KW-0804">Transcription</keyword>
<keyword evidence="12" id="KW-1185">Reference proteome</keyword>
<reference evidence="11" key="2">
    <citation type="submission" date="2025-08" db="UniProtKB">
        <authorList>
            <consortium name="Ensembl"/>
        </authorList>
    </citation>
    <scope>IDENTIFICATION</scope>
</reference>
<name>A0A3P8UB21_CYNSE</name>
<dbReference type="PANTHER" id="PTHR31671:SF4">
    <property type="entry name" value="SI:CH211-260E23.9"/>
    <property type="match status" value="1"/>
</dbReference>
<reference evidence="11 12" key="1">
    <citation type="journal article" date="2014" name="Nat. Genet.">
        <title>Whole-genome sequence of a flatfish provides insights into ZW sex chromosome evolution and adaptation to a benthic lifestyle.</title>
        <authorList>
            <person name="Chen S."/>
            <person name="Zhang G."/>
            <person name="Shao C."/>
            <person name="Huang Q."/>
            <person name="Liu G."/>
            <person name="Zhang P."/>
            <person name="Song W."/>
            <person name="An N."/>
            <person name="Chalopin D."/>
            <person name="Volff J.N."/>
            <person name="Hong Y."/>
            <person name="Li Q."/>
            <person name="Sha Z."/>
            <person name="Zhou H."/>
            <person name="Xie M."/>
            <person name="Yu Q."/>
            <person name="Liu Y."/>
            <person name="Xiang H."/>
            <person name="Wang N."/>
            <person name="Wu K."/>
            <person name="Yang C."/>
            <person name="Zhou Q."/>
            <person name="Liao X."/>
            <person name="Yang L."/>
            <person name="Hu Q."/>
            <person name="Zhang J."/>
            <person name="Meng L."/>
            <person name="Jin L."/>
            <person name="Tian Y."/>
            <person name="Lian J."/>
            <person name="Yang J."/>
            <person name="Miao G."/>
            <person name="Liu S."/>
            <person name="Liang Z."/>
            <person name="Yan F."/>
            <person name="Li Y."/>
            <person name="Sun B."/>
            <person name="Zhang H."/>
            <person name="Zhang J."/>
            <person name="Zhu Y."/>
            <person name="Du M."/>
            <person name="Zhao Y."/>
            <person name="Schartl M."/>
            <person name="Tang Q."/>
            <person name="Wang J."/>
        </authorList>
    </citation>
    <scope>NUCLEOTIDE SEQUENCE</scope>
</reference>
<dbReference type="Pfam" id="PF14839">
    <property type="entry name" value="DOR"/>
    <property type="match status" value="1"/>
</dbReference>
<dbReference type="GO" id="GO:0000045">
    <property type="term" value="P:autophagosome assembly"/>
    <property type="evidence" value="ECO:0007669"/>
    <property type="project" value="TreeGrafter"/>
</dbReference>
<dbReference type="GeneTree" id="ENSGT00940000171971"/>
<dbReference type="OrthoDB" id="10041339at2759"/>
<accession>A0A3P8UB21</accession>
<dbReference type="PANTHER" id="PTHR31671">
    <property type="entry name" value="DIABETES AND OBESITY REGULATED, ISOFORM G"/>
    <property type="match status" value="1"/>
</dbReference>
<dbReference type="KEGG" id="csem:103378618"/>
<dbReference type="GO" id="GO:0005776">
    <property type="term" value="C:autophagosome"/>
    <property type="evidence" value="ECO:0007669"/>
    <property type="project" value="UniProtKB-SubCell"/>
</dbReference>
<evidence type="ECO:0000256" key="3">
    <source>
        <dbReference type="ARBA" id="ARBA00022490"/>
    </source>
</evidence>
<dbReference type="GO" id="GO:0005829">
    <property type="term" value="C:cytosol"/>
    <property type="evidence" value="ECO:0007669"/>
    <property type="project" value="UniProtKB-SubCell"/>
</dbReference>
<reference evidence="11" key="3">
    <citation type="submission" date="2025-09" db="UniProtKB">
        <authorList>
            <consortium name="Ensembl"/>
        </authorList>
    </citation>
    <scope>IDENTIFICATION</scope>
</reference>
<dbReference type="AlphaFoldDB" id="A0A3P8UB21"/>
<dbReference type="InterPro" id="IPR029431">
    <property type="entry name" value="TP53INP"/>
</dbReference>
<comment type="subcellular location">
    <subcellularLocation>
        <location evidence="2">Cytoplasm</location>
        <location evidence="2">Cytosol</location>
    </subcellularLocation>
    <subcellularLocation>
        <location evidence="1">Cytoplasmic vesicle</location>
        <location evidence="1">Autophagosome</location>
    </subcellularLocation>
    <subcellularLocation>
        <location evidence="10">Nucleus</location>
        <location evidence="10">Nuclear body</location>
    </subcellularLocation>
</comment>